<name>A0ABT6AS66_9BURK</name>
<gene>
    <name evidence="1" type="ORF">P3W85_20005</name>
</gene>
<sequence length="51" mass="5789">MVKVIRQPDFAQRTQAIGTEPLGSSSGEIMSPLMRVFSHVMSQNRYNHSHM</sequence>
<reference evidence="1 2" key="1">
    <citation type="submission" date="2023-03" db="EMBL/GenBank/DDBJ databases">
        <title>Draft assemblies of triclosan tolerant bacteria isolated from returned activated sludge.</title>
        <authorList>
            <person name="Van Hamelsveld S."/>
        </authorList>
    </citation>
    <scope>NUCLEOTIDE SEQUENCE [LARGE SCALE GENOMIC DNA]</scope>
    <source>
        <strain evidence="1 2">GW210010_S58</strain>
    </source>
</reference>
<keyword evidence="2" id="KW-1185">Reference proteome</keyword>
<accession>A0ABT6AS66</accession>
<proteinExistence type="predicted"/>
<comment type="caution">
    <text evidence="1">The sequence shown here is derived from an EMBL/GenBank/DDBJ whole genome shotgun (WGS) entry which is preliminary data.</text>
</comment>
<evidence type="ECO:0000313" key="1">
    <source>
        <dbReference type="EMBL" id="MDF3835228.1"/>
    </source>
</evidence>
<protein>
    <submittedName>
        <fullName evidence="1">Uncharacterized protein</fullName>
    </submittedName>
</protein>
<dbReference type="Proteomes" id="UP001216674">
    <property type="component" value="Unassembled WGS sequence"/>
</dbReference>
<evidence type="ECO:0000313" key="2">
    <source>
        <dbReference type="Proteomes" id="UP001216674"/>
    </source>
</evidence>
<organism evidence="1 2">
    <name type="scientific">Cupriavidus basilensis</name>
    <dbReference type="NCBI Taxonomy" id="68895"/>
    <lineage>
        <taxon>Bacteria</taxon>
        <taxon>Pseudomonadati</taxon>
        <taxon>Pseudomonadota</taxon>
        <taxon>Betaproteobacteria</taxon>
        <taxon>Burkholderiales</taxon>
        <taxon>Burkholderiaceae</taxon>
        <taxon>Cupriavidus</taxon>
    </lineage>
</organism>
<dbReference type="EMBL" id="JARJLM010000340">
    <property type="protein sequence ID" value="MDF3835228.1"/>
    <property type="molecule type" value="Genomic_DNA"/>
</dbReference>